<sequence length="182" mass="20590">MTRYGSSPVEIQIRRGREGKNLCYWTTLRGEREKEGGTHVISKTSTTEKLDDLASVTQIETVNSQTGDTTNIIGNNDDLMGTKFVHEMSHDITKTNDLINAYDPWIVAKPKRWKHHARIAANHAKGINSIPHQHKLIKSLATQNHGSRYQLLQENSVEHIAVQLRPKESGRAISKIVRKVHL</sequence>
<comment type="caution">
    <text evidence="1">The sequence shown here is derived from an EMBL/GenBank/DDBJ whole genome shotgun (WGS) entry which is preliminary data.</text>
</comment>
<dbReference type="Proteomes" id="UP001386955">
    <property type="component" value="Unassembled WGS sequence"/>
</dbReference>
<dbReference type="AlphaFoldDB" id="A0AAN9SSE7"/>
<organism evidence="1 2">
    <name type="scientific">Psophocarpus tetragonolobus</name>
    <name type="common">Winged bean</name>
    <name type="synonym">Dolichos tetragonolobus</name>
    <dbReference type="NCBI Taxonomy" id="3891"/>
    <lineage>
        <taxon>Eukaryota</taxon>
        <taxon>Viridiplantae</taxon>
        <taxon>Streptophyta</taxon>
        <taxon>Embryophyta</taxon>
        <taxon>Tracheophyta</taxon>
        <taxon>Spermatophyta</taxon>
        <taxon>Magnoliopsida</taxon>
        <taxon>eudicotyledons</taxon>
        <taxon>Gunneridae</taxon>
        <taxon>Pentapetalae</taxon>
        <taxon>rosids</taxon>
        <taxon>fabids</taxon>
        <taxon>Fabales</taxon>
        <taxon>Fabaceae</taxon>
        <taxon>Papilionoideae</taxon>
        <taxon>50 kb inversion clade</taxon>
        <taxon>NPAAA clade</taxon>
        <taxon>indigoferoid/millettioid clade</taxon>
        <taxon>Phaseoleae</taxon>
        <taxon>Psophocarpus</taxon>
    </lineage>
</organism>
<gene>
    <name evidence="1" type="ORF">VNO78_06734</name>
</gene>
<name>A0AAN9SSE7_PSOTE</name>
<protein>
    <submittedName>
        <fullName evidence="1">Uncharacterized protein</fullName>
    </submittedName>
</protein>
<dbReference type="EMBL" id="JAYMYS010000002">
    <property type="protein sequence ID" value="KAK7405439.1"/>
    <property type="molecule type" value="Genomic_DNA"/>
</dbReference>
<evidence type="ECO:0000313" key="2">
    <source>
        <dbReference type="Proteomes" id="UP001386955"/>
    </source>
</evidence>
<reference evidence="1 2" key="1">
    <citation type="submission" date="2024-01" db="EMBL/GenBank/DDBJ databases">
        <title>The genomes of 5 underutilized Papilionoideae crops provide insights into root nodulation and disease resistanc.</title>
        <authorList>
            <person name="Jiang F."/>
        </authorList>
    </citation>
    <scope>NUCLEOTIDE SEQUENCE [LARGE SCALE GENOMIC DNA]</scope>
    <source>
        <strain evidence="1">DUOXIRENSHENG_FW03</strain>
        <tissue evidence="1">Leaves</tissue>
    </source>
</reference>
<evidence type="ECO:0000313" key="1">
    <source>
        <dbReference type="EMBL" id="KAK7405439.1"/>
    </source>
</evidence>
<keyword evidence="2" id="KW-1185">Reference proteome</keyword>
<proteinExistence type="predicted"/>
<accession>A0AAN9SSE7</accession>